<evidence type="ECO:0000313" key="1">
    <source>
        <dbReference type="EMBL" id="VTZ65373.1"/>
    </source>
</evidence>
<proteinExistence type="predicted"/>
<sequence length="28" mass="3341">MNMVERHSANSFFMAAMAWYNFSSLQRL</sequence>
<protein>
    <submittedName>
        <fullName evidence="1">Uncharacterized protein</fullName>
    </submittedName>
</protein>
<gene>
    <name evidence="1" type="ORF">EMEDMD4_790397</name>
</gene>
<accession>A0A508XAU8</accession>
<reference evidence="1" key="1">
    <citation type="submission" date="2019-06" db="EMBL/GenBank/DDBJ databases">
        <authorList>
            <person name="Le Quere A."/>
            <person name="Colella S."/>
        </authorList>
    </citation>
    <scope>NUCLEOTIDE SEQUENCE</scope>
    <source>
        <strain evidence="1">EmedicaeMD41</strain>
    </source>
</reference>
<dbReference type="EMBL" id="CABFNB010000149">
    <property type="protein sequence ID" value="VTZ65373.1"/>
    <property type="molecule type" value="Genomic_DNA"/>
</dbReference>
<organism evidence="1">
    <name type="scientific">Sinorhizobium medicae</name>
    <dbReference type="NCBI Taxonomy" id="110321"/>
    <lineage>
        <taxon>Bacteria</taxon>
        <taxon>Pseudomonadati</taxon>
        <taxon>Pseudomonadota</taxon>
        <taxon>Alphaproteobacteria</taxon>
        <taxon>Hyphomicrobiales</taxon>
        <taxon>Rhizobiaceae</taxon>
        <taxon>Sinorhizobium/Ensifer group</taxon>
        <taxon>Sinorhizobium</taxon>
    </lineage>
</organism>
<dbReference type="Proteomes" id="UP000507954">
    <property type="component" value="Unassembled WGS sequence"/>
</dbReference>
<dbReference type="AlphaFoldDB" id="A0A508XAU8"/>
<name>A0A508XAU8_9HYPH</name>